<evidence type="ECO:0000313" key="1">
    <source>
        <dbReference type="EMBL" id="KAJ1144908.1"/>
    </source>
</evidence>
<reference evidence="1" key="1">
    <citation type="journal article" date="2022" name="bioRxiv">
        <title>Sequencing and chromosome-scale assembly of the giantPleurodeles waltlgenome.</title>
        <authorList>
            <person name="Brown T."/>
            <person name="Elewa A."/>
            <person name="Iarovenko S."/>
            <person name="Subramanian E."/>
            <person name="Araus A.J."/>
            <person name="Petzold A."/>
            <person name="Susuki M."/>
            <person name="Suzuki K.-i.T."/>
            <person name="Hayashi T."/>
            <person name="Toyoda A."/>
            <person name="Oliveira C."/>
            <person name="Osipova E."/>
            <person name="Leigh N.D."/>
            <person name="Simon A."/>
            <person name="Yun M.H."/>
        </authorList>
    </citation>
    <scope>NUCLEOTIDE SEQUENCE</scope>
    <source>
        <strain evidence="1">20211129_DDA</strain>
        <tissue evidence="1">Liver</tissue>
    </source>
</reference>
<dbReference type="Proteomes" id="UP001066276">
    <property type="component" value="Chromosome 6"/>
</dbReference>
<dbReference type="EMBL" id="JANPWB010000010">
    <property type="protein sequence ID" value="KAJ1144908.1"/>
    <property type="molecule type" value="Genomic_DNA"/>
</dbReference>
<evidence type="ECO:0000313" key="2">
    <source>
        <dbReference type="Proteomes" id="UP001066276"/>
    </source>
</evidence>
<gene>
    <name evidence="1" type="ORF">NDU88_011202</name>
</gene>
<sequence length="89" mass="10104">MMVGRSTILKTTTMKMKFSKKTRKFMADTSSVQAQHPRVLRGSMGSSWSSMLYGGAVRYRLEGELRKRAELYHKGGDLGRAQLRQEHAP</sequence>
<comment type="caution">
    <text evidence="1">The sequence shown here is derived from an EMBL/GenBank/DDBJ whole genome shotgun (WGS) entry which is preliminary data.</text>
</comment>
<protein>
    <submittedName>
        <fullName evidence="1">Uncharacterized protein</fullName>
    </submittedName>
</protein>
<keyword evidence="2" id="KW-1185">Reference proteome</keyword>
<dbReference type="AlphaFoldDB" id="A0AAV7QXY1"/>
<name>A0AAV7QXY1_PLEWA</name>
<accession>A0AAV7QXY1</accession>
<organism evidence="1 2">
    <name type="scientific">Pleurodeles waltl</name>
    <name type="common">Iberian ribbed newt</name>
    <dbReference type="NCBI Taxonomy" id="8319"/>
    <lineage>
        <taxon>Eukaryota</taxon>
        <taxon>Metazoa</taxon>
        <taxon>Chordata</taxon>
        <taxon>Craniata</taxon>
        <taxon>Vertebrata</taxon>
        <taxon>Euteleostomi</taxon>
        <taxon>Amphibia</taxon>
        <taxon>Batrachia</taxon>
        <taxon>Caudata</taxon>
        <taxon>Salamandroidea</taxon>
        <taxon>Salamandridae</taxon>
        <taxon>Pleurodelinae</taxon>
        <taxon>Pleurodeles</taxon>
    </lineage>
</organism>
<proteinExistence type="predicted"/>